<dbReference type="EMBL" id="CP120628">
    <property type="protein sequence ID" value="WEW58383.1"/>
    <property type="molecule type" value="Genomic_DNA"/>
</dbReference>
<evidence type="ECO:0000313" key="3">
    <source>
        <dbReference type="EMBL" id="WEW58383.1"/>
    </source>
</evidence>
<evidence type="ECO:0000256" key="2">
    <source>
        <dbReference type="SAM" id="Phobius"/>
    </source>
</evidence>
<feature type="region of interest" description="Disordered" evidence="1">
    <location>
        <begin position="1"/>
        <end position="32"/>
    </location>
</feature>
<organism evidence="3 4">
    <name type="scientific">Emydomyces testavorans</name>
    <dbReference type="NCBI Taxonomy" id="2070801"/>
    <lineage>
        <taxon>Eukaryota</taxon>
        <taxon>Fungi</taxon>
        <taxon>Dikarya</taxon>
        <taxon>Ascomycota</taxon>
        <taxon>Pezizomycotina</taxon>
        <taxon>Eurotiomycetes</taxon>
        <taxon>Eurotiomycetidae</taxon>
        <taxon>Onygenales</taxon>
        <taxon>Nannizziopsiaceae</taxon>
        <taxon>Emydomyces</taxon>
    </lineage>
</organism>
<dbReference type="InterPro" id="IPR053008">
    <property type="entry name" value="Phomopsin_biosynth_assoc"/>
</dbReference>
<sequence>MTTSQSGDIDVEGITGTNLEKFPPEPSSSEKSGNPRFRIFVIIITSIIAVLALSVIISKSLEENTRDSSSSYFRSAFSSPNSFISSGQPSNPKFPVTTCGRTRSEALSRNCTFDVLASAWIPPLCYDAQLVRLSQSENTTLASLGGSGPFPWWLDDNHTVSVAQDKLSSLDSMVAYTWETFHVAHCLYKWQWLLKATERMRKGEKGVWVHDQVITPGHIRHCNEIIANQGMRVGAKAEVQFAFGKCARLDPIE</sequence>
<name>A0AAF0DHK0_9EURO</name>
<dbReference type="AlphaFoldDB" id="A0AAF0DHK0"/>
<reference evidence="3" key="1">
    <citation type="submission" date="2023-03" db="EMBL/GenBank/DDBJ databases">
        <title>Emydomyces testavorans Genome Sequence.</title>
        <authorList>
            <person name="Hoyer L."/>
        </authorList>
    </citation>
    <scope>NUCLEOTIDE SEQUENCE</scope>
    <source>
        <strain evidence="3">16-2883</strain>
    </source>
</reference>
<dbReference type="PANTHER" id="PTHR35896:SF3">
    <property type="entry name" value="MAJOR FACILITATOR SUPERFAMILY TRANSPORTER"/>
    <property type="match status" value="1"/>
</dbReference>
<dbReference type="Proteomes" id="UP001219355">
    <property type="component" value="Chromosome 2"/>
</dbReference>
<accession>A0AAF0DHK0</accession>
<keyword evidence="2" id="KW-1133">Transmembrane helix</keyword>
<proteinExistence type="predicted"/>
<feature type="transmembrane region" description="Helical" evidence="2">
    <location>
        <begin position="37"/>
        <end position="57"/>
    </location>
</feature>
<keyword evidence="2" id="KW-0812">Transmembrane</keyword>
<evidence type="ECO:0000256" key="1">
    <source>
        <dbReference type="SAM" id="MobiDB-lite"/>
    </source>
</evidence>
<gene>
    <name evidence="3" type="ORF">PRK78_003851</name>
</gene>
<protein>
    <submittedName>
        <fullName evidence="3">Uncharacterized protein</fullName>
    </submittedName>
</protein>
<dbReference type="PANTHER" id="PTHR35896">
    <property type="entry name" value="IG-LIKE DOMAIN-CONTAINING PROTEIN"/>
    <property type="match status" value="1"/>
</dbReference>
<keyword evidence="2" id="KW-0472">Membrane</keyword>
<evidence type="ECO:0000313" key="4">
    <source>
        <dbReference type="Proteomes" id="UP001219355"/>
    </source>
</evidence>
<keyword evidence="4" id="KW-1185">Reference proteome</keyword>